<proteinExistence type="predicted"/>
<name>A0ABQ6S2F6_9BACT</name>
<comment type="caution">
    <text evidence="1">The sequence shown here is derived from an EMBL/GenBank/DDBJ whole genome shotgun (WGS) entry which is preliminary data.</text>
</comment>
<reference evidence="1 2" key="1">
    <citation type="journal article" date="2019" name="Nat. Med.">
        <title>A library of human gut bacterial isolates paired with longitudinal multiomics data enables mechanistic microbiome research.</title>
        <authorList>
            <person name="Poyet M."/>
            <person name="Groussin M."/>
            <person name="Gibbons S.M."/>
            <person name="Avila-Pacheco J."/>
            <person name="Jiang X."/>
            <person name="Kearney S.M."/>
            <person name="Perrotta A.R."/>
            <person name="Berdy B."/>
            <person name="Zhao S."/>
            <person name="Lieberman T.D."/>
            <person name="Swanson P.K."/>
            <person name="Smith M."/>
            <person name="Roesemann S."/>
            <person name="Alexander J.E."/>
            <person name="Rich S.A."/>
            <person name="Livny J."/>
            <person name="Vlamakis H."/>
            <person name="Clish C."/>
            <person name="Bullock K."/>
            <person name="Deik A."/>
            <person name="Scott J."/>
            <person name="Pierce K.A."/>
            <person name="Xavier R.J."/>
            <person name="Alm E.J."/>
        </authorList>
    </citation>
    <scope>NUCLEOTIDE SEQUENCE [LARGE SCALE GENOMIC DNA]</scope>
    <source>
        <strain evidence="1 2">BIOML-A1</strain>
    </source>
</reference>
<dbReference type="EMBL" id="VVND01000014">
    <property type="protein sequence ID" value="KAA3158952.1"/>
    <property type="molecule type" value="Genomic_DNA"/>
</dbReference>
<sequence length="133" mass="15525">MLITTNLDNDDALAADAVELLQREIRFSSGKRIYSLLYGYQYFTDRRFALKMRYTNNHFLTLVEPFDAHSETIVSYRHTKAIRQQPTVYLATDKGKWLEIVHEDNVSNDFRINIKVVVYSPALGPPVRRFRPA</sequence>
<dbReference type="InterPro" id="IPR021466">
    <property type="entry name" value="Put_rhamnosyl_transferase"/>
</dbReference>
<evidence type="ECO:0000313" key="1">
    <source>
        <dbReference type="EMBL" id="KAA3158952.1"/>
    </source>
</evidence>
<evidence type="ECO:0000313" key="2">
    <source>
        <dbReference type="Proteomes" id="UP000324870"/>
    </source>
</evidence>
<dbReference type="Pfam" id="PF11316">
    <property type="entry name" value="Rhamno_transf"/>
    <property type="match status" value="1"/>
</dbReference>
<dbReference type="Proteomes" id="UP000324870">
    <property type="component" value="Unassembled WGS sequence"/>
</dbReference>
<accession>A0ABQ6S2F6</accession>
<gene>
    <name evidence="1" type="ORF">F2A26_09550</name>
</gene>
<organism evidence="1 2">
    <name type="scientific">Alistipes finegoldii</name>
    <dbReference type="NCBI Taxonomy" id="214856"/>
    <lineage>
        <taxon>Bacteria</taxon>
        <taxon>Pseudomonadati</taxon>
        <taxon>Bacteroidota</taxon>
        <taxon>Bacteroidia</taxon>
        <taxon>Bacteroidales</taxon>
        <taxon>Rikenellaceae</taxon>
        <taxon>Alistipes</taxon>
    </lineage>
</organism>
<keyword evidence="2" id="KW-1185">Reference proteome</keyword>
<protein>
    <submittedName>
        <fullName evidence="1">Uncharacterized protein</fullName>
    </submittedName>
</protein>